<protein>
    <recommendedName>
        <fullName evidence="6">WRKY domain-containing protein</fullName>
    </recommendedName>
</protein>
<dbReference type="Proteomes" id="UP001345219">
    <property type="component" value="Chromosome 20"/>
</dbReference>
<keyword evidence="2" id="KW-0805">Transcription regulation</keyword>
<sequence>MEHLIQILSSPPAYHHHHLSHPSSSSSGGSDLDCSQLTYYAVSKFKQVISLLNRTGHARFRRAAPAQMPAPWNEQSPFTPALTDLNMEPEPITEKQKLQVVTLSRPGKEYLSLSQPMSSSMKSSSAFLSSVTGDGSLSNGKVGAAAEALQAVAAAASAPTMFSAGKPPISSSPPQEAPRAYPLRWRQRKHRLKRIIRVPAISSMNTDIPPDEFSWRKYGQKPIKGSPFPRGYYKCSSVRGCLARKHVERANDDPSILIVTYEGEHRHTPSIPAPPSPPARATGFSLMF</sequence>
<evidence type="ECO:0000313" key="8">
    <source>
        <dbReference type="Proteomes" id="UP001345219"/>
    </source>
</evidence>
<keyword evidence="3" id="KW-0238">DNA-binding</keyword>
<dbReference type="InterPro" id="IPR036576">
    <property type="entry name" value="WRKY_dom_sf"/>
</dbReference>
<dbReference type="SMART" id="SM00774">
    <property type="entry name" value="WRKY"/>
    <property type="match status" value="1"/>
</dbReference>
<dbReference type="GO" id="GO:0003700">
    <property type="term" value="F:DNA-binding transcription factor activity"/>
    <property type="evidence" value="ECO:0007669"/>
    <property type="project" value="InterPro"/>
</dbReference>
<evidence type="ECO:0000256" key="1">
    <source>
        <dbReference type="ARBA" id="ARBA00004123"/>
    </source>
</evidence>
<keyword evidence="4" id="KW-0804">Transcription</keyword>
<evidence type="ECO:0000313" key="7">
    <source>
        <dbReference type="EMBL" id="KAK4746561.1"/>
    </source>
</evidence>
<dbReference type="SUPFAM" id="SSF118290">
    <property type="entry name" value="WRKY DNA-binding domain"/>
    <property type="match status" value="1"/>
</dbReference>
<comment type="caution">
    <text evidence="7">The sequence shown here is derived from an EMBL/GenBank/DDBJ whole genome shotgun (WGS) entry which is preliminary data.</text>
</comment>
<dbReference type="EMBL" id="JAXIOK010000020">
    <property type="protein sequence ID" value="KAK4746561.1"/>
    <property type="molecule type" value="Genomic_DNA"/>
</dbReference>
<evidence type="ECO:0000256" key="2">
    <source>
        <dbReference type="ARBA" id="ARBA00023015"/>
    </source>
</evidence>
<dbReference type="AlphaFoldDB" id="A0AAN7GI25"/>
<evidence type="ECO:0000256" key="3">
    <source>
        <dbReference type="ARBA" id="ARBA00023125"/>
    </source>
</evidence>
<name>A0AAN7GI25_9MYRT</name>
<evidence type="ECO:0000259" key="6">
    <source>
        <dbReference type="PROSITE" id="PS50811"/>
    </source>
</evidence>
<dbReference type="Pfam" id="PF03106">
    <property type="entry name" value="WRKY"/>
    <property type="match status" value="1"/>
</dbReference>
<dbReference type="PANTHER" id="PTHR31282">
    <property type="entry name" value="WRKY TRANSCRIPTION FACTOR 21-RELATED"/>
    <property type="match status" value="1"/>
</dbReference>
<dbReference type="InterPro" id="IPR044810">
    <property type="entry name" value="WRKY_plant"/>
</dbReference>
<reference evidence="7 8" key="1">
    <citation type="journal article" date="2023" name="Hortic Res">
        <title>Pangenome of water caltrop reveals structural variations and asymmetric subgenome divergence after allopolyploidization.</title>
        <authorList>
            <person name="Zhang X."/>
            <person name="Chen Y."/>
            <person name="Wang L."/>
            <person name="Yuan Y."/>
            <person name="Fang M."/>
            <person name="Shi L."/>
            <person name="Lu R."/>
            <person name="Comes H.P."/>
            <person name="Ma Y."/>
            <person name="Chen Y."/>
            <person name="Huang G."/>
            <person name="Zhou Y."/>
            <person name="Zheng Z."/>
            <person name="Qiu Y."/>
        </authorList>
    </citation>
    <scope>NUCLEOTIDE SEQUENCE [LARGE SCALE GENOMIC DNA]</scope>
    <source>
        <tissue evidence="7">Roots</tissue>
    </source>
</reference>
<dbReference type="GO" id="GO:0005516">
    <property type="term" value="F:calmodulin binding"/>
    <property type="evidence" value="ECO:0007669"/>
    <property type="project" value="UniProtKB-ARBA"/>
</dbReference>
<organism evidence="7 8">
    <name type="scientific">Trapa incisa</name>
    <dbReference type="NCBI Taxonomy" id="236973"/>
    <lineage>
        <taxon>Eukaryota</taxon>
        <taxon>Viridiplantae</taxon>
        <taxon>Streptophyta</taxon>
        <taxon>Embryophyta</taxon>
        <taxon>Tracheophyta</taxon>
        <taxon>Spermatophyta</taxon>
        <taxon>Magnoliopsida</taxon>
        <taxon>eudicotyledons</taxon>
        <taxon>Gunneridae</taxon>
        <taxon>Pentapetalae</taxon>
        <taxon>rosids</taxon>
        <taxon>malvids</taxon>
        <taxon>Myrtales</taxon>
        <taxon>Lythraceae</taxon>
        <taxon>Trapa</taxon>
    </lineage>
</organism>
<dbReference type="InterPro" id="IPR003657">
    <property type="entry name" value="WRKY_dom"/>
</dbReference>
<dbReference type="InterPro" id="IPR018872">
    <property type="entry name" value="Zn-cluster-dom"/>
</dbReference>
<evidence type="ECO:0000256" key="4">
    <source>
        <dbReference type="ARBA" id="ARBA00023163"/>
    </source>
</evidence>
<gene>
    <name evidence="7" type="ORF">SAY87_025598</name>
</gene>
<proteinExistence type="predicted"/>
<feature type="domain" description="WRKY" evidence="6">
    <location>
        <begin position="204"/>
        <end position="270"/>
    </location>
</feature>
<accession>A0AAN7GI25</accession>
<dbReference type="Gene3D" id="2.20.25.80">
    <property type="entry name" value="WRKY domain"/>
    <property type="match status" value="1"/>
</dbReference>
<dbReference type="Pfam" id="PF10533">
    <property type="entry name" value="Plant_zn_clust"/>
    <property type="match status" value="1"/>
</dbReference>
<keyword evidence="8" id="KW-1185">Reference proteome</keyword>
<keyword evidence="5" id="KW-0539">Nucleus</keyword>
<dbReference type="GO" id="GO:0005634">
    <property type="term" value="C:nucleus"/>
    <property type="evidence" value="ECO:0007669"/>
    <property type="project" value="UniProtKB-SubCell"/>
</dbReference>
<dbReference type="FunFam" id="2.20.25.80:FF:000004">
    <property type="entry name" value="WRKY transcription factor 65"/>
    <property type="match status" value="1"/>
</dbReference>
<dbReference type="GO" id="GO:0043565">
    <property type="term" value="F:sequence-specific DNA binding"/>
    <property type="evidence" value="ECO:0007669"/>
    <property type="project" value="InterPro"/>
</dbReference>
<evidence type="ECO:0000256" key="5">
    <source>
        <dbReference type="ARBA" id="ARBA00023242"/>
    </source>
</evidence>
<comment type="subcellular location">
    <subcellularLocation>
        <location evidence="1">Nucleus</location>
    </subcellularLocation>
</comment>
<dbReference type="PROSITE" id="PS50811">
    <property type="entry name" value="WRKY"/>
    <property type="match status" value="1"/>
</dbReference>